<gene>
    <name evidence="1" type="ORF">C7B65_23270</name>
</gene>
<organism evidence="1 2">
    <name type="scientific">Phormidesmis priestleyi ULC007</name>
    <dbReference type="NCBI Taxonomy" id="1920490"/>
    <lineage>
        <taxon>Bacteria</taxon>
        <taxon>Bacillati</taxon>
        <taxon>Cyanobacteriota</taxon>
        <taxon>Cyanophyceae</taxon>
        <taxon>Leptolyngbyales</taxon>
        <taxon>Leptolyngbyaceae</taxon>
        <taxon>Phormidesmis</taxon>
    </lineage>
</organism>
<dbReference type="EMBL" id="PVWG01000051">
    <property type="protein sequence ID" value="PSB15894.1"/>
    <property type="molecule type" value="Genomic_DNA"/>
</dbReference>
<evidence type="ECO:0000313" key="2">
    <source>
        <dbReference type="Proteomes" id="UP000238634"/>
    </source>
</evidence>
<name>A0A2T1D633_9CYAN</name>
<reference evidence="1 2" key="2">
    <citation type="submission" date="2018-03" db="EMBL/GenBank/DDBJ databases">
        <title>The ancient ancestry and fast evolution of plastids.</title>
        <authorList>
            <person name="Moore K.R."/>
            <person name="Magnabosco C."/>
            <person name="Momper L."/>
            <person name="Gold D.A."/>
            <person name="Bosak T."/>
            <person name="Fournier G.P."/>
        </authorList>
    </citation>
    <scope>NUCLEOTIDE SEQUENCE [LARGE SCALE GENOMIC DNA]</scope>
    <source>
        <strain evidence="1 2">ULC007</strain>
    </source>
</reference>
<proteinExistence type="predicted"/>
<comment type="caution">
    <text evidence="1">The sequence shown here is derived from an EMBL/GenBank/DDBJ whole genome shotgun (WGS) entry which is preliminary data.</text>
</comment>
<evidence type="ECO:0000313" key="1">
    <source>
        <dbReference type="EMBL" id="PSB15894.1"/>
    </source>
</evidence>
<protein>
    <submittedName>
        <fullName evidence="1">Uncharacterized protein</fullName>
    </submittedName>
</protein>
<sequence>MHGKAIFLQLSFSGDVVKEIRQKIANERCKPDMTITAIDLPMEAIAVKSSSLLYWVLSCDSANHKLP</sequence>
<dbReference type="AlphaFoldDB" id="A0A2T1D633"/>
<accession>A0A2T1D633</accession>
<dbReference type="Proteomes" id="UP000238634">
    <property type="component" value="Unassembled WGS sequence"/>
</dbReference>
<keyword evidence="2" id="KW-1185">Reference proteome</keyword>
<reference evidence="1 2" key="1">
    <citation type="submission" date="2018-02" db="EMBL/GenBank/DDBJ databases">
        <authorList>
            <person name="Cohen D.B."/>
            <person name="Kent A.D."/>
        </authorList>
    </citation>
    <scope>NUCLEOTIDE SEQUENCE [LARGE SCALE GENOMIC DNA]</scope>
    <source>
        <strain evidence="1 2">ULC007</strain>
    </source>
</reference>